<keyword evidence="4" id="KW-0472">Membrane</keyword>
<dbReference type="PROSITE" id="PS51257">
    <property type="entry name" value="PROKAR_LIPOPROTEIN"/>
    <property type="match status" value="1"/>
</dbReference>
<dbReference type="Pfam" id="PF07980">
    <property type="entry name" value="SusD_RagB"/>
    <property type="match status" value="1"/>
</dbReference>
<evidence type="ECO:0000256" key="1">
    <source>
        <dbReference type="ARBA" id="ARBA00004442"/>
    </source>
</evidence>
<dbReference type="RefSeq" id="WP_121375072.1">
    <property type="nucleotide sequence ID" value="NZ_RBLC01000001.1"/>
</dbReference>
<evidence type="ECO:0000259" key="6">
    <source>
        <dbReference type="Pfam" id="PF07980"/>
    </source>
</evidence>
<dbReference type="EMBL" id="RBLC01000001">
    <property type="protein sequence ID" value="RKS25692.1"/>
    <property type="molecule type" value="Genomic_DNA"/>
</dbReference>
<evidence type="ECO:0000256" key="3">
    <source>
        <dbReference type="ARBA" id="ARBA00022729"/>
    </source>
</evidence>
<evidence type="ECO:0000313" key="8">
    <source>
        <dbReference type="EMBL" id="RKS25692.1"/>
    </source>
</evidence>
<dbReference type="Gene3D" id="1.25.40.390">
    <property type="match status" value="1"/>
</dbReference>
<dbReference type="OrthoDB" id="630434at2"/>
<evidence type="ECO:0000256" key="2">
    <source>
        <dbReference type="ARBA" id="ARBA00006275"/>
    </source>
</evidence>
<reference evidence="8 9" key="1">
    <citation type="submission" date="2018-10" db="EMBL/GenBank/DDBJ databases">
        <title>Genomic Encyclopedia of Archaeal and Bacterial Type Strains, Phase II (KMG-II): from individual species to whole genera.</title>
        <authorList>
            <person name="Goeker M."/>
        </authorList>
    </citation>
    <scope>NUCLEOTIDE SEQUENCE [LARGE SCALE GENOMIC DNA]</scope>
    <source>
        <strain evidence="8 9">DSM 29537</strain>
    </source>
</reference>
<dbReference type="InterPro" id="IPR011990">
    <property type="entry name" value="TPR-like_helical_dom_sf"/>
</dbReference>
<comment type="similarity">
    <text evidence="2">Belongs to the SusD family.</text>
</comment>
<sequence length="509" mass="56686">MKKIRLILLFAIGLSLFSCEDAYRIEQDGEFGENVTFQSLDDMQLYLNQVYNRATITNEIAFSAVFTDELGIGSQNAGQNLDLYKYTLNSATAEPAAMWLSHYTLINYTNRFLRGAARITPEADEVAAYNSMVAQARALRAFGHFQLLSFFSENIKDDNALGVILMDRVPALTEELPRNTNGEVFALIESDLTYADANLVDQAGANSFKFVSKNFLNAFRARMYAYRGNYTLAAQYADIVINTSGLNLTAATPYVAGNFYTATTTNPYRQMFADVNQGEIILSLARPAAQGGIAGTFYFNRTNLSGGPFHDMGRNLFNLLGTFEQGDIRRRAYIDPTSVIAADPATVANYKGADVLLIDKYPGKAGGDLTNDLKVFRLSEMYFIKAEALASTGNINGATNSVAAILKQIRDRRNYLGLVQPLPNYASATEAWADILKERRIELCFEGHRYIDLKRLGGLANVTIDRYFRDCEENNVPVCSLPLTDHRFTLPIPLDEMLGNRNIQQNTDY</sequence>
<keyword evidence="9" id="KW-1185">Reference proteome</keyword>
<dbReference type="Pfam" id="PF14322">
    <property type="entry name" value="SusD-like_3"/>
    <property type="match status" value="1"/>
</dbReference>
<feature type="domain" description="SusD-like N-terminal" evidence="7">
    <location>
        <begin position="39"/>
        <end position="224"/>
    </location>
</feature>
<dbReference type="GO" id="GO:0009279">
    <property type="term" value="C:cell outer membrane"/>
    <property type="evidence" value="ECO:0007669"/>
    <property type="project" value="UniProtKB-SubCell"/>
</dbReference>
<evidence type="ECO:0000256" key="5">
    <source>
        <dbReference type="ARBA" id="ARBA00023237"/>
    </source>
</evidence>
<dbReference type="AlphaFoldDB" id="A0A495MKV2"/>
<evidence type="ECO:0000313" key="9">
    <source>
        <dbReference type="Proteomes" id="UP000277579"/>
    </source>
</evidence>
<feature type="domain" description="RagB/SusD" evidence="6">
    <location>
        <begin position="366"/>
        <end position="509"/>
    </location>
</feature>
<protein>
    <submittedName>
        <fullName evidence="8">Putative outer membrane starch-binding protein</fullName>
    </submittedName>
</protein>
<accession>A0A495MKV2</accession>
<name>A0A495MKV2_9FLAO</name>
<dbReference type="SUPFAM" id="SSF48452">
    <property type="entry name" value="TPR-like"/>
    <property type="match status" value="1"/>
</dbReference>
<evidence type="ECO:0000259" key="7">
    <source>
        <dbReference type="Pfam" id="PF14322"/>
    </source>
</evidence>
<keyword evidence="3" id="KW-0732">Signal</keyword>
<proteinExistence type="inferred from homology"/>
<comment type="subcellular location">
    <subcellularLocation>
        <location evidence="1">Cell outer membrane</location>
    </subcellularLocation>
</comment>
<comment type="caution">
    <text evidence="8">The sequence shown here is derived from an EMBL/GenBank/DDBJ whole genome shotgun (WGS) entry which is preliminary data.</text>
</comment>
<dbReference type="Proteomes" id="UP000277579">
    <property type="component" value="Unassembled WGS sequence"/>
</dbReference>
<dbReference type="InterPro" id="IPR012944">
    <property type="entry name" value="SusD_RagB_dom"/>
</dbReference>
<evidence type="ECO:0000256" key="4">
    <source>
        <dbReference type="ARBA" id="ARBA00023136"/>
    </source>
</evidence>
<dbReference type="InterPro" id="IPR033985">
    <property type="entry name" value="SusD-like_N"/>
</dbReference>
<organism evidence="8 9">
    <name type="scientific">Flavobacterium endophyticum</name>
    <dbReference type="NCBI Taxonomy" id="1540163"/>
    <lineage>
        <taxon>Bacteria</taxon>
        <taxon>Pseudomonadati</taxon>
        <taxon>Bacteroidota</taxon>
        <taxon>Flavobacteriia</taxon>
        <taxon>Flavobacteriales</taxon>
        <taxon>Flavobacteriaceae</taxon>
        <taxon>Flavobacterium</taxon>
    </lineage>
</organism>
<keyword evidence="5" id="KW-0998">Cell outer membrane</keyword>
<gene>
    <name evidence="8" type="ORF">CLV94_0734</name>
</gene>